<keyword evidence="9" id="KW-1133">Transmembrane helix</keyword>
<gene>
    <name evidence="13" type="ORF">HG15A2_40290</name>
</gene>
<proteinExistence type="predicted"/>
<comment type="pathway">
    <text evidence="3">Protein modification; protein glycosylation.</text>
</comment>
<evidence type="ECO:0000256" key="12">
    <source>
        <dbReference type="ARBA" id="ARBA00023211"/>
    </source>
</evidence>
<keyword evidence="4" id="KW-0328">Glycosyltransferase</keyword>
<evidence type="ECO:0000256" key="6">
    <source>
        <dbReference type="ARBA" id="ARBA00022692"/>
    </source>
</evidence>
<sequence>MSFSTPIVMLVFNRPDLTSRVLNEIARQRPRTLLVCCDGPRQDVASDAANVAATRALFDKIDWPCELLTQFNDENLGCQYGVAGGLNWAFQHVERAVILEDDCLPHSTFFNYCQSLLDQYEDDQRIMAISGDNFQEAQQRTPYSYYFSKYMHCWGWATWRRAWEKMDLNLDAWPAFRDSGGVETIADSPAEAWYWRQIFERQQRAEIDSWAFSYQFTCWLEHGLTILPEKNLISNIGFGERSTHTANPDHHHANLPTFPIGELRHPPRVHRHREADKFTFPRYYFRDKLTRKLRRAARRLWANYFDRPVSPGLASAVPQPDNSTQPRRAA</sequence>
<evidence type="ECO:0000256" key="5">
    <source>
        <dbReference type="ARBA" id="ARBA00022679"/>
    </source>
</evidence>
<dbReference type="EMBL" id="CP036263">
    <property type="protein sequence ID" value="QDT00689.1"/>
    <property type="molecule type" value="Genomic_DNA"/>
</dbReference>
<dbReference type="InterPro" id="IPR004139">
    <property type="entry name" value="Glyco_trans_13"/>
</dbReference>
<reference evidence="13 14" key="1">
    <citation type="submission" date="2019-02" db="EMBL/GenBank/DDBJ databases">
        <title>Deep-cultivation of Planctomycetes and their phenomic and genomic characterization uncovers novel biology.</title>
        <authorList>
            <person name="Wiegand S."/>
            <person name="Jogler M."/>
            <person name="Boedeker C."/>
            <person name="Pinto D."/>
            <person name="Vollmers J."/>
            <person name="Rivas-Marin E."/>
            <person name="Kohn T."/>
            <person name="Peeters S.H."/>
            <person name="Heuer A."/>
            <person name="Rast P."/>
            <person name="Oberbeckmann S."/>
            <person name="Bunk B."/>
            <person name="Jeske O."/>
            <person name="Meyerdierks A."/>
            <person name="Storesund J.E."/>
            <person name="Kallscheuer N."/>
            <person name="Luecker S."/>
            <person name="Lage O.M."/>
            <person name="Pohl T."/>
            <person name="Merkel B.J."/>
            <person name="Hornburger P."/>
            <person name="Mueller R.-W."/>
            <person name="Bruemmer F."/>
            <person name="Labrenz M."/>
            <person name="Spormann A.M."/>
            <person name="Op den Camp H."/>
            <person name="Overmann J."/>
            <person name="Amann R."/>
            <person name="Jetten M.S.M."/>
            <person name="Mascher T."/>
            <person name="Medema M.H."/>
            <person name="Devos D.P."/>
            <person name="Kaster A.-K."/>
            <person name="Ovreas L."/>
            <person name="Rohde M."/>
            <person name="Galperin M.Y."/>
            <person name="Jogler C."/>
        </authorList>
    </citation>
    <scope>NUCLEOTIDE SEQUENCE [LARGE SCALE GENOMIC DNA]</scope>
    <source>
        <strain evidence="13 14">HG15A2</strain>
    </source>
</reference>
<evidence type="ECO:0000256" key="11">
    <source>
        <dbReference type="ARBA" id="ARBA00023136"/>
    </source>
</evidence>
<dbReference type="Proteomes" id="UP000319852">
    <property type="component" value="Chromosome"/>
</dbReference>
<comment type="cofactor">
    <cofactor evidence="1">
        <name>Mn(2+)</name>
        <dbReference type="ChEBI" id="CHEBI:29035"/>
    </cofactor>
</comment>
<evidence type="ECO:0000313" key="14">
    <source>
        <dbReference type="Proteomes" id="UP000319852"/>
    </source>
</evidence>
<dbReference type="SUPFAM" id="SSF53448">
    <property type="entry name" value="Nucleotide-diphospho-sugar transferases"/>
    <property type="match status" value="1"/>
</dbReference>
<dbReference type="Pfam" id="PF03071">
    <property type="entry name" value="GNT-I"/>
    <property type="match status" value="1"/>
</dbReference>
<keyword evidence="12" id="KW-0464">Manganese</keyword>
<evidence type="ECO:0000256" key="8">
    <source>
        <dbReference type="ARBA" id="ARBA00022968"/>
    </source>
</evidence>
<dbReference type="AlphaFoldDB" id="A0A517N0M6"/>
<evidence type="ECO:0000256" key="4">
    <source>
        <dbReference type="ARBA" id="ARBA00022676"/>
    </source>
</evidence>
<keyword evidence="8" id="KW-0735">Signal-anchor</keyword>
<evidence type="ECO:0000256" key="9">
    <source>
        <dbReference type="ARBA" id="ARBA00022989"/>
    </source>
</evidence>
<evidence type="ECO:0000256" key="2">
    <source>
        <dbReference type="ARBA" id="ARBA00004323"/>
    </source>
</evidence>
<dbReference type="InterPro" id="IPR029044">
    <property type="entry name" value="Nucleotide-diphossugar_trans"/>
</dbReference>
<evidence type="ECO:0000256" key="10">
    <source>
        <dbReference type="ARBA" id="ARBA00023034"/>
    </source>
</evidence>
<keyword evidence="14" id="KW-1185">Reference proteome</keyword>
<dbReference type="OrthoDB" id="5180856at2"/>
<dbReference type="GO" id="GO:0008375">
    <property type="term" value="F:acetylglucosaminyltransferase activity"/>
    <property type="evidence" value="ECO:0007669"/>
    <property type="project" value="InterPro"/>
</dbReference>
<dbReference type="Gene3D" id="3.90.550.10">
    <property type="entry name" value="Spore Coat Polysaccharide Biosynthesis Protein SpsA, Chain A"/>
    <property type="match status" value="1"/>
</dbReference>
<organism evidence="13 14">
    <name type="scientific">Adhaeretor mobilis</name>
    <dbReference type="NCBI Taxonomy" id="1930276"/>
    <lineage>
        <taxon>Bacteria</taxon>
        <taxon>Pseudomonadati</taxon>
        <taxon>Planctomycetota</taxon>
        <taxon>Planctomycetia</taxon>
        <taxon>Pirellulales</taxon>
        <taxon>Lacipirellulaceae</taxon>
        <taxon>Adhaeretor</taxon>
    </lineage>
</organism>
<evidence type="ECO:0000256" key="1">
    <source>
        <dbReference type="ARBA" id="ARBA00001936"/>
    </source>
</evidence>
<dbReference type="RefSeq" id="WP_145062347.1">
    <property type="nucleotide sequence ID" value="NZ_CP036263.1"/>
</dbReference>
<dbReference type="UniPathway" id="UPA00378"/>
<dbReference type="KEGG" id="amob:HG15A2_40290"/>
<evidence type="ECO:0000313" key="13">
    <source>
        <dbReference type="EMBL" id="QDT00689.1"/>
    </source>
</evidence>
<name>A0A517N0M6_9BACT</name>
<keyword evidence="6" id="KW-0812">Transmembrane</keyword>
<keyword evidence="5" id="KW-0808">Transferase</keyword>
<evidence type="ECO:0000256" key="7">
    <source>
        <dbReference type="ARBA" id="ARBA00022723"/>
    </source>
</evidence>
<protein>
    <submittedName>
        <fullName evidence="13">GNT-I family protein</fullName>
    </submittedName>
</protein>
<dbReference type="GO" id="GO:0046872">
    <property type="term" value="F:metal ion binding"/>
    <property type="evidence" value="ECO:0007669"/>
    <property type="project" value="UniProtKB-KW"/>
</dbReference>
<keyword evidence="11" id="KW-0472">Membrane</keyword>
<keyword evidence="10" id="KW-0333">Golgi apparatus</keyword>
<comment type="subcellular location">
    <subcellularLocation>
        <location evidence="2">Golgi apparatus membrane</location>
        <topology evidence="2">Single-pass type II membrane protein</topology>
    </subcellularLocation>
</comment>
<accession>A0A517N0M6</accession>
<keyword evidence="7" id="KW-0479">Metal-binding</keyword>
<evidence type="ECO:0000256" key="3">
    <source>
        <dbReference type="ARBA" id="ARBA00004922"/>
    </source>
</evidence>